<organism evidence="7 9">
    <name type="scientific">Treponema phagedenis</name>
    <dbReference type="NCBI Taxonomy" id="162"/>
    <lineage>
        <taxon>Bacteria</taxon>
        <taxon>Pseudomonadati</taxon>
        <taxon>Spirochaetota</taxon>
        <taxon>Spirochaetia</taxon>
        <taxon>Spirochaetales</taxon>
        <taxon>Treponemataceae</taxon>
        <taxon>Treponema</taxon>
    </lineage>
</organism>
<gene>
    <name evidence="8" type="ORF">FUT82_13705</name>
    <name evidence="7" type="ORF">TPHV1_100037</name>
</gene>
<evidence type="ECO:0000313" key="9">
    <source>
        <dbReference type="Proteomes" id="UP000042527"/>
    </source>
</evidence>
<keyword evidence="1" id="KW-1003">Cell membrane</keyword>
<keyword evidence="4 5" id="KW-0472">Membrane</keyword>
<dbReference type="PANTHER" id="PTHR22550:SF5">
    <property type="entry name" value="LEUCINE ZIPPER PROTEIN 4"/>
    <property type="match status" value="1"/>
</dbReference>
<feature type="transmembrane region" description="Helical" evidence="5">
    <location>
        <begin position="305"/>
        <end position="323"/>
    </location>
</feature>
<dbReference type="InterPro" id="IPR050768">
    <property type="entry name" value="UPF0353/GerABKA_families"/>
</dbReference>
<dbReference type="AlphaFoldDB" id="A0A0B7GT68"/>
<accession>A0A0B7GT68</accession>
<dbReference type="PANTHER" id="PTHR22550">
    <property type="entry name" value="SPORE GERMINATION PROTEIN"/>
    <property type="match status" value="1"/>
</dbReference>
<keyword evidence="9" id="KW-1185">Reference proteome</keyword>
<dbReference type="SUPFAM" id="SSF53300">
    <property type="entry name" value="vWA-like"/>
    <property type="match status" value="1"/>
</dbReference>
<reference evidence="7" key="2">
    <citation type="submission" date="2015-01" db="EMBL/GenBank/DDBJ databases">
        <authorList>
            <person name="Xiang T."/>
            <person name="Song Y."/>
            <person name="Huang L."/>
            <person name="Wang B."/>
            <person name="Wu P."/>
        </authorList>
    </citation>
    <scope>NUCLEOTIDE SEQUENCE [LARGE SCALE GENOMIC DNA]</scope>
    <source>
        <strain evidence="7">V1</strain>
    </source>
</reference>
<proteinExistence type="predicted"/>
<evidence type="ECO:0000256" key="4">
    <source>
        <dbReference type="ARBA" id="ARBA00023136"/>
    </source>
</evidence>
<evidence type="ECO:0000313" key="8">
    <source>
        <dbReference type="EMBL" id="QEJ98944.1"/>
    </source>
</evidence>
<dbReference type="EMBL" id="CP042817">
    <property type="protein sequence ID" value="QEJ98944.1"/>
    <property type="molecule type" value="Genomic_DNA"/>
</dbReference>
<dbReference type="Gene3D" id="3.40.50.410">
    <property type="entry name" value="von Willebrand factor, type A domain"/>
    <property type="match status" value="1"/>
</dbReference>
<reference evidence="8 10" key="3">
    <citation type="submission" date="2019-08" db="EMBL/GenBank/DDBJ databases">
        <authorList>
            <person name="Kuhnert P."/>
        </authorList>
    </citation>
    <scope>NUCLEOTIDE SEQUENCE [LARGE SCALE GENOMIC DNA]</scope>
    <source>
        <strain evidence="8 10">B36.5</strain>
    </source>
</reference>
<dbReference type="GeneID" id="57754202"/>
<dbReference type="Proteomes" id="UP000042527">
    <property type="component" value="Unassembled WGS sequence"/>
</dbReference>
<dbReference type="InterPro" id="IPR002035">
    <property type="entry name" value="VWF_A"/>
</dbReference>
<name>A0A0B7GT68_TREPH</name>
<evidence type="ECO:0000256" key="2">
    <source>
        <dbReference type="ARBA" id="ARBA00022692"/>
    </source>
</evidence>
<keyword evidence="3 5" id="KW-1133">Transmembrane helix</keyword>
<feature type="transmembrane region" description="Helical" evidence="5">
    <location>
        <begin position="6"/>
        <end position="22"/>
    </location>
</feature>
<feature type="domain" description="VWFA" evidence="6">
    <location>
        <begin position="91"/>
        <end position="286"/>
    </location>
</feature>
<dbReference type="EMBL" id="CDNC01000002">
    <property type="protein sequence ID" value="CEM60717.1"/>
    <property type="molecule type" value="Genomic_DNA"/>
</dbReference>
<dbReference type="Proteomes" id="UP000323594">
    <property type="component" value="Chromosome"/>
</dbReference>
<feature type="transmembrane region" description="Helical" evidence="5">
    <location>
        <begin position="56"/>
        <end position="74"/>
    </location>
</feature>
<evidence type="ECO:0000313" key="7">
    <source>
        <dbReference type="EMBL" id="CEM60717.1"/>
    </source>
</evidence>
<dbReference type="SMART" id="SM00327">
    <property type="entry name" value="VWA"/>
    <property type="match status" value="1"/>
</dbReference>
<dbReference type="OrthoDB" id="6206554at2"/>
<dbReference type="InterPro" id="IPR036465">
    <property type="entry name" value="vWFA_dom_sf"/>
</dbReference>
<dbReference type="PROSITE" id="PS50234">
    <property type="entry name" value="VWFA"/>
    <property type="match status" value="1"/>
</dbReference>
<sequence length="332" mass="36838">MISFLRPAALVLFCIFPLFYFLRKHAIIQPLSFSLTLHNWNDTIIKTSSQMRGLSFLSKSLVFLSLIALIVAASEPVKLKTEYVYTETANSIMFVIDISPSMAAKDINEKTRIQAAKDIITDFVQTYPADAFGLTALASTAALVIPPTIQHEQFFARLNSLQIGELGEGTALGMGLAVAAAHFAKNTVQTQSIILLTDGESNTGEIHPNLAAELIKSKKIGFYIIGIGKDGYANLEYVDPSTGEKREGTLQTIFNERELRELAHRGNGIYVSAKSFASLQEIFKNISQNISPTPARFSEVKEVPLWQPLILFAVFSFILVWIIRRILMKAYL</sequence>
<reference evidence="9" key="1">
    <citation type="submission" date="2015-01" db="EMBL/GenBank/DDBJ databases">
        <authorList>
            <person name="Manzoor Shahid"/>
            <person name="Zubair Saima"/>
        </authorList>
    </citation>
    <scope>NUCLEOTIDE SEQUENCE [LARGE SCALE GENOMIC DNA]</scope>
    <source>
        <strain evidence="9">V1</strain>
    </source>
</reference>
<keyword evidence="2 5" id="KW-0812">Transmembrane</keyword>
<dbReference type="Pfam" id="PF13519">
    <property type="entry name" value="VWA_2"/>
    <property type="match status" value="1"/>
</dbReference>
<evidence type="ECO:0000256" key="3">
    <source>
        <dbReference type="ARBA" id="ARBA00022989"/>
    </source>
</evidence>
<evidence type="ECO:0000313" key="10">
    <source>
        <dbReference type="Proteomes" id="UP000323594"/>
    </source>
</evidence>
<evidence type="ECO:0000256" key="5">
    <source>
        <dbReference type="SAM" id="Phobius"/>
    </source>
</evidence>
<evidence type="ECO:0000259" key="6">
    <source>
        <dbReference type="PROSITE" id="PS50234"/>
    </source>
</evidence>
<protein>
    <submittedName>
        <fullName evidence="8">VWA domain-containing protein</fullName>
    </submittedName>
    <submittedName>
        <fullName evidence="7">von Willebrand factor type A domain protein</fullName>
    </submittedName>
</protein>
<evidence type="ECO:0000256" key="1">
    <source>
        <dbReference type="ARBA" id="ARBA00022475"/>
    </source>
</evidence>
<dbReference type="RefSeq" id="WP_024753108.1">
    <property type="nucleotide sequence ID" value="NZ_CDNC01000002.1"/>
</dbReference>